<evidence type="ECO:0000259" key="1">
    <source>
        <dbReference type="PROSITE" id="PS51752"/>
    </source>
</evidence>
<sequence>MKLRRAGWLRGFRVDGVDEPRISAYKVASYVDGALPFIEDSDTSNLVTNTIISTNKRELNYFHRGWSLGATRTISPWTSSRIAANDQPNPEGMWFTRMTKTKRVKLEVLLEDLIPAPEFAASIEEALGHPTTAEKYLGLNSNAKLLHRGDVLPLEIEIGSSIALSSADLKSVQSSEIKENEFVNISQFSTTKDTIVAITGADLNLTYNQWATINDLTSNTLWQRIAVNKVISTIDLLPSHLRTQLSELYAQRACYIPPCVVGPVHTSYKAYDDTKHASRIISSIKIRCSYFIEILAITYSDGVTTTKHGGGGHVGSEFEFTLATDEHITEMLIWIEGEWLFGLQFVTNTGRCSGQYGIHYGPPIVARCKGGVLVGFLSHTKLHPEYKEMYHNVQGIWRRDLISKVPKEDDIYSDYFGDKGRSHGRTFNDRVFVGNSTSIRISSVEVWSGEFIDRIQVCHYRYSFVHGHSPKETLLPYKFTYTETADGQESTSTARHGGPGGSYHRFALENGEQVVTVSGRHEATCITQLCFVTNRGRTSEVFGGGRGQSFSALAPRDNDGNYFRLQYICGKSNDVSLTGIMFVWTPC</sequence>
<reference evidence="2" key="1">
    <citation type="submission" date="2021-01" db="EMBL/GenBank/DDBJ databases">
        <authorList>
            <person name="Kaushik A."/>
        </authorList>
    </citation>
    <scope>NUCLEOTIDE SEQUENCE</scope>
    <source>
        <strain evidence="2">AG5</strain>
    </source>
</reference>
<dbReference type="PROSITE" id="PS51752">
    <property type="entry name" value="JACALIN_LECTIN"/>
    <property type="match status" value="1"/>
</dbReference>
<name>A0A8H3E6D1_9AGAM</name>
<dbReference type="AlphaFoldDB" id="A0A8H3E6D1"/>
<dbReference type="Gene3D" id="2.100.10.30">
    <property type="entry name" value="Jacalin-like lectin domain"/>
    <property type="match status" value="2"/>
</dbReference>
<dbReference type="SMART" id="SM00915">
    <property type="entry name" value="Jacalin"/>
    <property type="match status" value="2"/>
</dbReference>
<proteinExistence type="predicted"/>
<feature type="domain" description="Jacalin-type lectin" evidence="1">
    <location>
        <begin position="413"/>
        <end position="586"/>
    </location>
</feature>
<dbReference type="Proteomes" id="UP000663827">
    <property type="component" value="Unassembled WGS sequence"/>
</dbReference>
<dbReference type="EMBL" id="CAJNJQ010002854">
    <property type="protein sequence ID" value="CAE7186678.1"/>
    <property type="molecule type" value="Genomic_DNA"/>
</dbReference>
<accession>A0A8H3E6D1</accession>
<evidence type="ECO:0000313" key="2">
    <source>
        <dbReference type="EMBL" id="CAE7186678.1"/>
    </source>
</evidence>
<dbReference type="Pfam" id="PF01419">
    <property type="entry name" value="Jacalin"/>
    <property type="match status" value="2"/>
</dbReference>
<comment type="caution">
    <text evidence="2">The sequence shown here is derived from an EMBL/GenBank/DDBJ whole genome shotgun (WGS) entry which is preliminary data.</text>
</comment>
<gene>
    <name evidence="2" type="ORF">RDB_LOCUS122811</name>
</gene>
<dbReference type="InterPro" id="IPR001229">
    <property type="entry name" value="Jacalin-like_lectin_dom"/>
</dbReference>
<dbReference type="PANTHER" id="PTHR46506">
    <property type="entry name" value="OS05G0143600 PROTEIN"/>
    <property type="match status" value="1"/>
</dbReference>
<dbReference type="InterPro" id="IPR036404">
    <property type="entry name" value="Jacalin-like_lectin_dom_sf"/>
</dbReference>
<organism evidence="2 3">
    <name type="scientific">Rhizoctonia solani</name>
    <dbReference type="NCBI Taxonomy" id="456999"/>
    <lineage>
        <taxon>Eukaryota</taxon>
        <taxon>Fungi</taxon>
        <taxon>Dikarya</taxon>
        <taxon>Basidiomycota</taxon>
        <taxon>Agaricomycotina</taxon>
        <taxon>Agaricomycetes</taxon>
        <taxon>Cantharellales</taxon>
        <taxon>Ceratobasidiaceae</taxon>
        <taxon>Rhizoctonia</taxon>
    </lineage>
</organism>
<protein>
    <recommendedName>
        <fullName evidence="1">Jacalin-type lectin domain-containing protein</fullName>
    </recommendedName>
</protein>
<evidence type="ECO:0000313" key="3">
    <source>
        <dbReference type="Proteomes" id="UP000663827"/>
    </source>
</evidence>
<dbReference type="SUPFAM" id="SSF51101">
    <property type="entry name" value="Mannose-binding lectins"/>
    <property type="match status" value="2"/>
</dbReference>